<proteinExistence type="predicted"/>
<gene>
    <name evidence="2" type="ORF">O181_087515</name>
</gene>
<accession>A0A9Q3IPS7</accession>
<reference evidence="2" key="1">
    <citation type="submission" date="2021-03" db="EMBL/GenBank/DDBJ databases">
        <title>Draft genome sequence of rust myrtle Austropuccinia psidii MF-1, a brazilian biotype.</title>
        <authorList>
            <person name="Quecine M.C."/>
            <person name="Pachon D.M.R."/>
            <person name="Bonatelli M.L."/>
            <person name="Correr F.H."/>
            <person name="Franceschini L.M."/>
            <person name="Leite T.F."/>
            <person name="Margarido G.R.A."/>
            <person name="Almeida C.A."/>
            <person name="Ferrarezi J.A."/>
            <person name="Labate C.A."/>
        </authorList>
    </citation>
    <scope>NUCLEOTIDE SEQUENCE</scope>
    <source>
        <strain evidence="2">MF-1</strain>
    </source>
</reference>
<feature type="compositionally biased region" description="Basic and acidic residues" evidence="1">
    <location>
        <begin position="22"/>
        <end position="38"/>
    </location>
</feature>
<comment type="caution">
    <text evidence="2">The sequence shown here is derived from an EMBL/GenBank/DDBJ whole genome shotgun (WGS) entry which is preliminary data.</text>
</comment>
<feature type="compositionally biased region" description="Polar residues" evidence="1">
    <location>
        <begin position="1"/>
        <end position="21"/>
    </location>
</feature>
<name>A0A9Q3IPS7_9BASI</name>
<evidence type="ECO:0000256" key="1">
    <source>
        <dbReference type="SAM" id="MobiDB-lite"/>
    </source>
</evidence>
<keyword evidence="3" id="KW-1185">Reference proteome</keyword>
<dbReference type="EMBL" id="AVOT02052904">
    <property type="protein sequence ID" value="MBW0547800.1"/>
    <property type="molecule type" value="Genomic_DNA"/>
</dbReference>
<evidence type="ECO:0000313" key="2">
    <source>
        <dbReference type="EMBL" id="MBW0547800.1"/>
    </source>
</evidence>
<dbReference type="AlphaFoldDB" id="A0A9Q3IPS7"/>
<dbReference type="Proteomes" id="UP000765509">
    <property type="component" value="Unassembled WGS sequence"/>
</dbReference>
<sequence>MENNPHPNEMCSSNSMKNLSNAKEEDSPTPHPHSDKKNTKLNLGTNYFSLDKVKESQININEEISEEISNRQKTQDQEELSKKMEEIEAKGILITEDQFPWEGYTNWQPLRNENCNL</sequence>
<feature type="region of interest" description="Disordered" evidence="1">
    <location>
        <begin position="1"/>
        <end position="43"/>
    </location>
</feature>
<evidence type="ECO:0000313" key="3">
    <source>
        <dbReference type="Proteomes" id="UP000765509"/>
    </source>
</evidence>
<organism evidence="2 3">
    <name type="scientific">Austropuccinia psidii MF-1</name>
    <dbReference type="NCBI Taxonomy" id="1389203"/>
    <lineage>
        <taxon>Eukaryota</taxon>
        <taxon>Fungi</taxon>
        <taxon>Dikarya</taxon>
        <taxon>Basidiomycota</taxon>
        <taxon>Pucciniomycotina</taxon>
        <taxon>Pucciniomycetes</taxon>
        <taxon>Pucciniales</taxon>
        <taxon>Sphaerophragmiaceae</taxon>
        <taxon>Austropuccinia</taxon>
    </lineage>
</organism>
<protein>
    <submittedName>
        <fullName evidence="2">Uncharacterized protein</fullName>
    </submittedName>
</protein>